<dbReference type="RefSeq" id="WP_125016402.1">
    <property type="nucleotide sequence ID" value="NZ_RQVQ01000001.1"/>
</dbReference>
<feature type="signal peptide" evidence="1">
    <location>
        <begin position="1"/>
        <end position="18"/>
    </location>
</feature>
<evidence type="ECO:0000256" key="1">
    <source>
        <dbReference type="SAM" id="SignalP"/>
    </source>
</evidence>
<sequence>MMKFYLFILLFFSTIGFAQVQDSIPAIERTVDVDDPKYREDQIYFGITHSILTNKPDGYKPNSFSTGISFGFLRDFPVNKRRNVAIAPGVGIAFYNLRNNLSVSEDGLSYYVDSNYNKNVQNLTYLEIPIEFRWRTSTMESHKFWRIYAGVKYSYLLRDVSKYDGPFGKYDVKSNPDYNKNIIGAYISAGFNTWNIYAYYGFNPIFKKDVFVDKKSLNFFNVGLMFYIL</sequence>
<gene>
    <name evidence="3" type="ORF">EG240_00755</name>
</gene>
<evidence type="ECO:0000313" key="4">
    <source>
        <dbReference type="Proteomes" id="UP000275719"/>
    </source>
</evidence>
<name>A0A3P3WFX0_9FLAO</name>
<evidence type="ECO:0000259" key="2">
    <source>
        <dbReference type="Pfam" id="PF13568"/>
    </source>
</evidence>
<keyword evidence="1" id="KW-0732">Signal</keyword>
<reference evidence="3 4" key="1">
    <citation type="submission" date="2018-11" db="EMBL/GenBank/DDBJ databases">
        <title>Flavobacterium sp. nov., YIM 102701-2 draft genome.</title>
        <authorList>
            <person name="Li G."/>
            <person name="Jiang Y."/>
        </authorList>
    </citation>
    <scope>NUCLEOTIDE SEQUENCE [LARGE SCALE GENOMIC DNA]</scope>
    <source>
        <strain evidence="3 4">YIM 102701-2</strain>
    </source>
</reference>
<dbReference type="EMBL" id="RQVQ01000001">
    <property type="protein sequence ID" value="RRJ93328.1"/>
    <property type="molecule type" value="Genomic_DNA"/>
</dbReference>
<protein>
    <submittedName>
        <fullName evidence="3">PorT family protein</fullName>
    </submittedName>
</protein>
<dbReference type="Pfam" id="PF13568">
    <property type="entry name" value="OMP_b-brl_2"/>
    <property type="match status" value="1"/>
</dbReference>
<dbReference type="OrthoDB" id="959017at2"/>
<dbReference type="AlphaFoldDB" id="A0A3P3WFX0"/>
<dbReference type="InterPro" id="IPR025665">
    <property type="entry name" value="Beta-barrel_OMP_2"/>
</dbReference>
<feature type="chain" id="PRO_5018149651" evidence="1">
    <location>
        <begin position="19"/>
        <end position="229"/>
    </location>
</feature>
<organism evidence="3 4">
    <name type="scientific">Paenimyroides tangerinum</name>
    <dbReference type="NCBI Taxonomy" id="2488728"/>
    <lineage>
        <taxon>Bacteria</taxon>
        <taxon>Pseudomonadati</taxon>
        <taxon>Bacteroidota</taxon>
        <taxon>Flavobacteriia</taxon>
        <taxon>Flavobacteriales</taxon>
        <taxon>Flavobacteriaceae</taxon>
        <taxon>Paenimyroides</taxon>
    </lineage>
</organism>
<keyword evidence="4" id="KW-1185">Reference proteome</keyword>
<comment type="caution">
    <text evidence="3">The sequence shown here is derived from an EMBL/GenBank/DDBJ whole genome shotgun (WGS) entry which is preliminary data.</text>
</comment>
<dbReference type="Proteomes" id="UP000275719">
    <property type="component" value="Unassembled WGS sequence"/>
</dbReference>
<feature type="domain" description="Outer membrane protein beta-barrel" evidence="2">
    <location>
        <begin position="18"/>
        <end position="206"/>
    </location>
</feature>
<proteinExistence type="predicted"/>
<evidence type="ECO:0000313" key="3">
    <source>
        <dbReference type="EMBL" id="RRJ93328.1"/>
    </source>
</evidence>
<accession>A0A3P3WFX0</accession>